<dbReference type="InterPro" id="IPR002717">
    <property type="entry name" value="HAT_MYST-type"/>
</dbReference>
<dbReference type="PANTHER" id="PTHR10615">
    <property type="entry name" value="HISTONE ACETYLTRANSFERASE"/>
    <property type="match status" value="1"/>
</dbReference>
<evidence type="ECO:0000256" key="9">
    <source>
        <dbReference type="ARBA" id="ARBA00022990"/>
    </source>
</evidence>
<keyword evidence="9" id="KW-0007">Acetylation</keyword>
<comment type="caution">
    <text evidence="15">The sequence shown here is derived from an EMBL/GenBank/DDBJ whole genome shotgun (WGS) entry which is preliminary data.</text>
</comment>
<evidence type="ECO:0000313" key="16">
    <source>
        <dbReference type="Proteomes" id="UP001432322"/>
    </source>
</evidence>
<dbReference type="InterPro" id="IPR036388">
    <property type="entry name" value="WH-like_DNA-bd_sf"/>
</dbReference>
<comment type="catalytic activity">
    <reaction evidence="12">
        <text>L-lysyl-[protein] + acetyl-CoA = N(6)-acetyl-L-lysyl-[protein] + CoA + H(+)</text>
        <dbReference type="Rhea" id="RHEA:45948"/>
        <dbReference type="Rhea" id="RHEA-COMP:9752"/>
        <dbReference type="Rhea" id="RHEA-COMP:10731"/>
        <dbReference type="ChEBI" id="CHEBI:15378"/>
        <dbReference type="ChEBI" id="CHEBI:29969"/>
        <dbReference type="ChEBI" id="CHEBI:57287"/>
        <dbReference type="ChEBI" id="CHEBI:57288"/>
        <dbReference type="ChEBI" id="CHEBI:61930"/>
        <dbReference type="EC" id="2.3.1.48"/>
    </reaction>
</comment>
<keyword evidence="7" id="KW-0862">Zinc</keyword>
<feature type="compositionally biased region" description="Basic and acidic residues" evidence="13">
    <location>
        <begin position="77"/>
        <end position="87"/>
    </location>
</feature>
<evidence type="ECO:0000256" key="11">
    <source>
        <dbReference type="PIRSR" id="PIRSR602717-51"/>
    </source>
</evidence>
<dbReference type="InterPro" id="IPR013083">
    <property type="entry name" value="Znf_RING/FYVE/PHD"/>
</dbReference>
<dbReference type="PANTHER" id="PTHR10615:SF161">
    <property type="entry name" value="HISTONE ACETYLTRANSFERASE KAT7"/>
    <property type="match status" value="1"/>
</dbReference>
<evidence type="ECO:0000256" key="6">
    <source>
        <dbReference type="ARBA" id="ARBA00022771"/>
    </source>
</evidence>
<evidence type="ECO:0000256" key="12">
    <source>
        <dbReference type="RuleBase" id="RU361211"/>
    </source>
</evidence>
<dbReference type="AlphaFoldDB" id="A0AAV5V7J8"/>
<keyword evidence="5" id="KW-0479">Metal-binding</keyword>
<feature type="region of interest" description="Disordered" evidence="13">
    <location>
        <begin position="1"/>
        <end position="157"/>
    </location>
</feature>
<keyword evidence="6" id="KW-0863">Zinc-finger</keyword>
<dbReference type="Gene3D" id="1.10.10.10">
    <property type="entry name" value="Winged helix-like DNA-binding domain superfamily/Winged helix DNA-binding domain"/>
    <property type="match status" value="1"/>
</dbReference>
<evidence type="ECO:0000259" key="14">
    <source>
        <dbReference type="PROSITE" id="PS51726"/>
    </source>
</evidence>
<dbReference type="Proteomes" id="UP001432322">
    <property type="component" value="Unassembled WGS sequence"/>
</dbReference>
<dbReference type="EC" id="2.3.1.48" evidence="3 12"/>
<dbReference type="GO" id="GO:0036409">
    <property type="term" value="C:histone H3-K14 acetyltransferase complex"/>
    <property type="evidence" value="ECO:0007669"/>
    <property type="project" value="TreeGrafter"/>
</dbReference>
<evidence type="ECO:0000256" key="4">
    <source>
        <dbReference type="ARBA" id="ARBA00022679"/>
    </source>
</evidence>
<dbReference type="GO" id="GO:0010485">
    <property type="term" value="F:histone H4 acetyltransferase activity"/>
    <property type="evidence" value="ECO:0007669"/>
    <property type="project" value="TreeGrafter"/>
</dbReference>
<reference evidence="15" key="1">
    <citation type="submission" date="2023-10" db="EMBL/GenBank/DDBJ databases">
        <title>Genome assembly of Pristionchus species.</title>
        <authorList>
            <person name="Yoshida K."/>
            <person name="Sommer R.J."/>
        </authorList>
    </citation>
    <scope>NUCLEOTIDE SEQUENCE</scope>
    <source>
        <strain evidence="15">RS5133</strain>
    </source>
</reference>
<evidence type="ECO:0000256" key="13">
    <source>
        <dbReference type="SAM" id="MobiDB-lite"/>
    </source>
</evidence>
<dbReference type="PROSITE" id="PS51726">
    <property type="entry name" value="MYST_HAT"/>
    <property type="match status" value="1"/>
</dbReference>
<evidence type="ECO:0000256" key="5">
    <source>
        <dbReference type="ARBA" id="ARBA00022723"/>
    </source>
</evidence>
<dbReference type="Gene3D" id="3.30.60.60">
    <property type="entry name" value="N-acetyl transferase-like"/>
    <property type="match status" value="1"/>
</dbReference>
<proteinExistence type="inferred from homology"/>
<dbReference type="InterPro" id="IPR001965">
    <property type="entry name" value="Znf_PHD"/>
</dbReference>
<dbReference type="Gene3D" id="3.30.40.10">
    <property type="entry name" value="Zinc/RING finger domain, C3HC4 (zinc finger)"/>
    <property type="match status" value="1"/>
</dbReference>
<dbReference type="SUPFAM" id="SSF55729">
    <property type="entry name" value="Acyl-CoA N-acyltransferases (Nat)"/>
    <property type="match status" value="1"/>
</dbReference>
<accession>A0AAV5V7J8</accession>
<evidence type="ECO:0000313" key="15">
    <source>
        <dbReference type="EMBL" id="GMT14459.1"/>
    </source>
</evidence>
<gene>
    <name evidence="15" type="ORF">PFISCL1PPCAC_5756</name>
</gene>
<evidence type="ECO:0000256" key="3">
    <source>
        <dbReference type="ARBA" id="ARBA00013184"/>
    </source>
</evidence>
<keyword evidence="8" id="KW-0156">Chromatin regulator</keyword>
<feature type="domain" description="MYST-type HAT" evidence="14">
    <location>
        <begin position="478"/>
        <end position="753"/>
    </location>
</feature>
<dbReference type="InterPro" id="IPR040706">
    <property type="entry name" value="Zf-MYST"/>
</dbReference>
<feature type="compositionally biased region" description="Basic and acidic residues" evidence="13">
    <location>
        <begin position="96"/>
        <end position="115"/>
    </location>
</feature>
<keyword evidence="10 12" id="KW-0539">Nucleus</keyword>
<sequence>MPSTESAKSGWKRKLSFESTERNRDRLRKRVEEEKSKGTDLCNKEEEERKTRANRLSSTPVKPMKTVRSSTGSPSKGKKEATKRESDSGVNTRNRLSVERSAEEGIVSRRGETKARSVSSTKSPQKKQTEEDEKNKEVEEKNRRVSATVVKGHKGRPVGWRKGMSGYLQFIGVKKPDDCSSVQPTKMTNKLTVDKTKKKKKKQDNTRSKVDTKNRGRRKKITKASPMKTRALQKRSEKEENSLLPRCVLCKSKNGEMFPCAECKSLYHLRKCCRYSTETASHIESGLRKRWLCARCTACAHCSEYISDPHNVECSVCAFTYHGKCGDKGGKTIDGKFACHGCVKHLNTMKSLSVGKEEKKDEGKERSVKRGRTAKGWALVARENEGEEERKRIEERDALYDQLMEHVTKGTNSGNINSPSKYGAISSSPQKIKKVALQSDIDLFESAKAALAAENSGKMESVFRSVNPCDLPSTSSAPVEERFQWIYVGSRKDKMKSVYSSPYPQHIVASPNVYICPFCLRANSDVNMFRIHQSECTWNCPPGNEIYRDTERKFSFFEIDGDNQKLYCRRVCMLGKLFISSKTLVDEVETFLFYVLTEHTNDGCEFVGYFSKEKNPSKNNNLSCILTLPSAMRSGYGRLLIDLSYELSRVERKIGSPEHPLSDLGIIAYRGFWRSSILCYLRSLRGTQVASVKQISLATRIAPHDVINQLMRDGLLFYKDGVYFVNTEQRAYRMPLAMTRRKTIDHSKLKWQPNDAGQDNLDSSKLNYYV</sequence>
<comment type="similarity">
    <text evidence="2 12">Belongs to the MYST (SAS/MOZ) family.</text>
</comment>
<dbReference type="EMBL" id="BTSY01000002">
    <property type="protein sequence ID" value="GMT14459.1"/>
    <property type="molecule type" value="Genomic_DNA"/>
</dbReference>
<name>A0AAV5V7J8_9BILA</name>
<evidence type="ECO:0000256" key="2">
    <source>
        <dbReference type="ARBA" id="ARBA00010107"/>
    </source>
</evidence>
<keyword evidence="4" id="KW-0808">Transferase</keyword>
<comment type="subcellular location">
    <subcellularLocation>
        <location evidence="1 12">Nucleus</location>
    </subcellularLocation>
</comment>
<dbReference type="Gene3D" id="3.40.630.30">
    <property type="match status" value="1"/>
</dbReference>
<dbReference type="GO" id="GO:0008270">
    <property type="term" value="F:zinc ion binding"/>
    <property type="evidence" value="ECO:0007669"/>
    <property type="project" value="UniProtKB-KW"/>
</dbReference>
<feature type="region of interest" description="Disordered" evidence="13">
    <location>
        <begin position="177"/>
        <end position="237"/>
    </location>
</feature>
<organism evidence="15 16">
    <name type="scientific">Pristionchus fissidentatus</name>
    <dbReference type="NCBI Taxonomy" id="1538716"/>
    <lineage>
        <taxon>Eukaryota</taxon>
        <taxon>Metazoa</taxon>
        <taxon>Ecdysozoa</taxon>
        <taxon>Nematoda</taxon>
        <taxon>Chromadorea</taxon>
        <taxon>Rhabditida</taxon>
        <taxon>Rhabditina</taxon>
        <taxon>Diplogasteromorpha</taxon>
        <taxon>Diplogasteroidea</taxon>
        <taxon>Neodiplogasteridae</taxon>
        <taxon>Pristionchus</taxon>
    </lineage>
</organism>
<keyword evidence="16" id="KW-1185">Reference proteome</keyword>
<feature type="compositionally biased region" description="Basic and acidic residues" evidence="13">
    <location>
        <begin position="203"/>
        <end position="214"/>
    </location>
</feature>
<dbReference type="Pfam" id="PF01853">
    <property type="entry name" value="MOZ_SAS"/>
    <property type="match status" value="1"/>
</dbReference>
<dbReference type="GO" id="GO:0010484">
    <property type="term" value="F:histone H3 acetyltransferase activity"/>
    <property type="evidence" value="ECO:0007669"/>
    <property type="project" value="TreeGrafter"/>
</dbReference>
<dbReference type="InterPro" id="IPR050603">
    <property type="entry name" value="MYST_HAT"/>
</dbReference>
<dbReference type="GO" id="GO:0003682">
    <property type="term" value="F:chromatin binding"/>
    <property type="evidence" value="ECO:0007669"/>
    <property type="project" value="TreeGrafter"/>
</dbReference>
<dbReference type="GO" id="GO:0006357">
    <property type="term" value="P:regulation of transcription by RNA polymerase II"/>
    <property type="evidence" value="ECO:0007669"/>
    <property type="project" value="TreeGrafter"/>
</dbReference>
<dbReference type="GO" id="GO:0003712">
    <property type="term" value="F:transcription coregulator activity"/>
    <property type="evidence" value="ECO:0007669"/>
    <property type="project" value="TreeGrafter"/>
</dbReference>
<dbReference type="SMART" id="SM00249">
    <property type="entry name" value="PHD"/>
    <property type="match status" value="2"/>
</dbReference>
<dbReference type="Pfam" id="PF17772">
    <property type="entry name" value="zf-MYST"/>
    <property type="match status" value="1"/>
</dbReference>
<feature type="compositionally biased region" description="Polar residues" evidence="13">
    <location>
        <begin position="180"/>
        <end position="191"/>
    </location>
</feature>
<evidence type="ECO:0000256" key="8">
    <source>
        <dbReference type="ARBA" id="ARBA00022853"/>
    </source>
</evidence>
<protein>
    <recommendedName>
        <fullName evidence="3 12">Histone acetyltransferase</fullName>
        <ecNumber evidence="3 12">2.3.1.48</ecNumber>
    </recommendedName>
</protein>
<feature type="compositionally biased region" description="Basic and acidic residues" evidence="13">
    <location>
        <begin position="127"/>
        <end position="143"/>
    </location>
</feature>
<evidence type="ECO:0000256" key="10">
    <source>
        <dbReference type="ARBA" id="ARBA00023242"/>
    </source>
</evidence>
<dbReference type="InterPro" id="IPR016181">
    <property type="entry name" value="Acyl_CoA_acyltransferase"/>
</dbReference>
<feature type="active site" description="Proton donor/acceptor" evidence="11">
    <location>
        <position position="658"/>
    </location>
</feature>
<feature type="compositionally biased region" description="Basic and acidic residues" evidence="13">
    <location>
        <begin position="15"/>
        <end position="51"/>
    </location>
</feature>
<evidence type="ECO:0000256" key="1">
    <source>
        <dbReference type="ARBA" id="ARBA00004123"/>
    </source>
</evidence>
<evidence type="ECO:0000256" key="7">
    <source>
        <dbReference type="ARBA" id="ARBA00022833"/>
    </source>
</evidence>